<dbReference type="InterPro" id="IPR027381">
    <property type="entry name" value="LytR/CpsA/Psr_C"/>
</dbReference>
<name>A0A1H8SJP9_9ACTN</name>
<feature type="domain" description="LytR/CpsA/Psr regulator C-terminal" evidence="4">
    <location>
        <begin position="413"/>
        <end position="498"/>
    </location>
</feature>
<evidence type="ECO:0000256" key="1">
    <source>
        <dbReference type="ARBA" id="ARBA00006068"/>
    </source>
</evidence>
<dbReference type="AlphaFoldDB" id="A0A1H8SJP9"/>
<dbReference type="Gene3D" id="3.30.70.2390">
    <property type="match status" value="1"/>
</dbReference>
<gene>
    <name evidence="5" type="ORF">SAMN02910314_01204</name>
</gene>
<dbReference type="EMBL" id="FOEC01000007">
    <property type="protein sequence ID" value="SEO79229.1"/>
    <property type="molecule type" value="Genomic_DNA"/>
</dbReference>
<dbReference type="PANTHER" id="PTHR33392:SF6">
    <property type="entry name" value="POLYISOPRENYL-TEICHOIC ACID--PEPTIDOGLYCAN TEICHOIC ACID TRANSFERASE TAGU"/>
    <property type="match status" value="1"/>
</dbReference>
<dbReference type="STRING" id="79604.AAY81_04520"/>
<dbReference type="NCBIfam" id="TIGR00350">
    <property type="entry name" value="lytR_cpsA_psr"/>
    <property type="match status" value="1"/>
</dbReference>
<keyword evidence="6" id="KW-1185">Reference proteome</keyword>
<dbReference type="InterPro" id="IPR004474">
    <property type="entry name" value="LytR_CpsA_psr"/>
</dbReference>
<dbReference type="Gene3D" id="3.40.630.190">
    <property type="entry name" value="LCP protein"/>
    <property type="match status" value="1"/>
</dbReference>
<sequence length="502" mass="53729">MSKGKHAGHGTPVTRYEDQWGQEQGNAQWMPSGMVPINPYSRSSYAEGLANKKGKRRRRKRIGITIALVIIAMLVCAGTAAALYFTNQIKTIDENFSQGLDADIEDALVETNAPSDPFYVLLMGTDESIERSEDNTFGGIYRTDTIILARVDPGNKKVTMISIPRDTQVDMGEYGLQKINAAYAYGGASLAVKTVSELCDVDIAHFVLVDMDGLAAIVDNLGGIEVDVPMEIDDEDYTGHLDAGLQTLDGWQTLIFARSRHAYDSVGDGDLLRAANQRTVISAIVDKLFQSDIITMSTSITNLSSFIQTDLTVSEIVEYAQALKGIDTTTDVYSATAPVESVYENNIWWCKLITSEWEEMLSRMKQGLAPTEEQEVDSATGIVLSSVGDSGTASVTADTNATSTASVTQDGNVVVKNGSGVSGAASSAASMLAKAGFNVTEVGDADSDKYKSTLIIYASDEFADEAKTINETLGGSNTVMKNDGTYTMTGDLLVVLGSADAS</sequence>
<evidence type="ECO:0000259" key="3">
    <source>
        <dbReference type="Pfam" id="PF03816"/>
    </source>
</evidence>
<evidence type="ECO:0000313" key="5">
    <source>
        <dbReference type="EMBL" id="SEO79229.1"/>
    </source>
</evidence>
<evidence type="ECO:0000256" key="2">
    <source>
        <dbReference type="SAM" id="Phobius"/>
    </source>
</evidence>
<keyword evidence="2" id="KW-0812">Transmembrane</keyword>
<evidence type="ECO:0000313" key="6">
    <source>
        <dbReference type="Proteomes" id="UP000182975"/>
    </source>
</evidence>
<feature type="transmembrane region" description="Helical" evidence="2">
    <location>
        <begin position="62"/>
        <end position="85"/>
    </location>
</feature>
<dbReference type="OrthoDB" id="9782542at2"/>
<dbReference type="Pfam" id="PF13399">
    <property type="entry name" value="LytR_C"/>
    <property type="match status" value="1"/>
</dbReference>
<dbReference type="RefSeq" id="WP_082867866.1">
    <property type="nucleotide sequence ID" value="NZ_CP011402.1"/>
</dbReference>
<keyword evidence="2" id="KW-1133">Transmembrane helix</keyword>
<keyword evidence="2" id="KW-0472">Membrane</keyword>
<protein>
    <submittedName>
        <fullName evidence="5">Transcriptional attenuator, LytR family</fullName>
    </submittedName>
</protein>
<proteinExistence type="inferred from homology"/>
<evidence type="ECO:0000259" key="4">
    <source>
        <dbReference type="Pfam" id="PF13399"/>
    </source>
</evidence>
<dbReference type="PANTHER" id="PTHR33392">
    <property type="entry name" value="POLYISOPRENYL-TEICHOIC ACID--PEPTIDOGLYCAN TEICHOIC ACID TRANSFERASE TAGU"/>
    <property type="match status" value="1"/>
</dbReference>
<dbReference type="Proteomes" id="UP000182975">
    <property type="component" value="Unassembled WGS sequence"/>
</dbReference>
<dbReference type="InterPro" id="IPR050922">
    <property type="entry name" value="LytR/CpsA/Psr_CW_biosynth"/>
</dbReference>
<feature type="domain" description="Cell envelope-related transcriptional attenuator" evidence="3">
    <location>
        <begin position="142"/>
        <end position="288"/>
    </location>
</feature>
<organism evidence="5 6">
    <name type="scientific">Denitrobacterium detoxificans</name>
    <dbReference type="NCBI Taxonomy" id="79604"/>
    <lineage>
        <taxon>Bacteria</taxon>
        <taxon>Bacillati</taxon>
        <taxon>Actinomycetota</taxon>
        <taxon>Coriobacteriia</taxon>
        <taxon>Eggerthellales</taxon>
        <taxon>Eggerthellaceae</taxon>
        <taxon>Denitrobacterium</taxon>
    </lineage>
</organism>
<reference evidence="6" key="1">
    <citation type="submission" date="2016-10" db="EMBL/GenBank/DDBJ databases">
        <authorList>
            <person name="Varghese N."/>
        </authorList>
    </citation>
    <scope>NUCLEOTIDE SEQUENCE [LARGE SCALE GENOMIC DNA]</scope>
    <source>
        <strain evidence="6">DSM 21843</strain>
    </source>
</reference>
<accession>A0A1H8SJP9</accession>
<comment type="similarity">
    <text evidence="1">Belongs to the LytR/CpsA/Psr (LCP) family.</text>
</comment>
<dbReference type="Pfam" id="PF03816">
    <property type="entry name" value="LytR_cpsA_psr"/>
    <property type="match status" value="1"/>
</dbReference>